<evidence type="ECO:0000256" key="1">
    <source>
        <dbReference type="SAM" id="MobiDB-lite"/>
    </source>
</evidence>
<proteinExistence type="predicted"/>
<name>A0A7W7ZFS7_9BACT</name>
<dbReference type="Gene3D" id="2.130.10.10">
    <property type="entry name" value="YVTN repeat-like/Quinoprotein amine dehydrogenase"/>
    <property type="match status" value="4"/>
</dbReference>
<accession>A0A7W7ZFS7</accession>
<dbReference type="InterPro" id="IPR015943">
    <property type="entry name" value="WD40/YVTN_repeat-like_dom_sf"/>
</dbReference>
<evidence type="ECO:0000313" key="2">
    <source>
        <dbReference type="EMBL" id="MBB5059063.1"/>
    </source>
</evidence>
<gene>
    <name evidence="2" type="ORF">HDF16_003786</name>
</gene>
<dbReference type="GO" id="GO:0010411">
    <property type="term" value="P:xyloglucan metabolic process"/>
    <property type="evidence" value="ECO:0007669"/>
    <property type="project" value="TreeGrafter"/>
</dbReference>
<dbReference type="RefSeq" id="WP_221312879.1">
    <property type="nucleotide sequence ID" value="NZ_JACHIP010000005.1"/>
</dbReference>
<sequence length="672" mass="72275">MGSQLILQRLRFSLLLCLTLLPIKGYAIDWFPFGPDGGDARAFGADPRDHNHLYLGTANGWIYDTHNGGQSWQRLARVGKRDDLVLDSIIVDPSDSKRIIVGTWVLGSTDGGLFISIDAGATWSNIKDMDHQSILALAMAPSDSKTLVAGTLKGVFRSTDGGQRWSLISPAGSTEIHEVESIAIDPGNPQIIYAGTWHLPWKTTDGGANWHNIKQGIIEDSDVFSIIVDPKQPQTVYASACSGIYKSDNGGEKFAKIQGIPSTARRTRVLMQDPLRLSTVFAGTTEGLYRTDDSGSHWMQATSADNIVNDVYVDPTNSKRVMMAIDRGGVLASNDGGVSFAPSNVGFSSRQVTAMISDIHRPAEIFIGVVNDKVWGGAFYSANGGLTWQQRAEGLDGHDVLSLGEAANGTFVAGTERGLYGYDPKQFSWQPAGNIVVAASHAPAREKETPAPTTHGKRPAPASHRATAPAVRATGTRIESAVLALTRIDEELCAITAEGMYSTTDPAKGWQRVTTLAPDSWRYLASAQSIAVASSLKSMAISVDSGRTWKSIVTPSGLSQIGSVAVDDTGEIWVGGREGLFLSTDNGASFAPFDRIRTSDVNSLFFDSRGSRLVLTGNGASTIAYSIHLPDKSVKHWETGWNMRFLRPVGENLIGATMFDGMVLQPVMVQSK</sequence>
<dbReference type="InterPro" id="IPR052025">
    <property type="entry name" value="Xyloglucanase_GH74"/>
</dbReference>
<evidence type="ECO:0000313" key="3">
    <source>
        <dbReference type="Proteomes" id="UP000540989"/>
    </source>
</evidence>
<organism evidence="2 3">
    <name type="scientific">Granulicella aggregans</name>
    <dbReference type="NCBI Taxonomy" id="474949"/>
    <lineage>
        <taxon>Bacteria</taxon>
        <taxon>Pseudomonadati</taxon>
        <taxon>Acidobacteriota</taxon>
        <taxon>Terriglobia</taxon>
        <taxon>Terriglobales</taxon>
        <taxon>Acidobacteriaceae</taxon>
        <taxon>Granulicella</taxon>
    </lineage>
</organism>
<dbReference type="SUPFAM" id="SSF50939">
    <property type="entry name" value="Sialidases"/>
    <property type="match status" value="1"/>
</dbReference>
<dbReference type="PANTHER" id="PTHR43739">
    <property type="entry name" value="XYLOGLUCANASE (EUROFUNG)"/>
    <property type="match status" value="1"/>
</dbReference>
<dbReference type="Proteomes" id="UP000540989">
    <property type="component" value="Unassembled WGS sequence"/>
</dbReference>
<reference evidence="2 3" key="1">
    <citation type="submission" date="2020-08" db="EMBL/GenBank/DDBJ databases">
        <title>Genomic Encyclopedia of Type Strains, Phase IV (KMG-V): Genome sequencing to study the core and pangenomes of soil and plant-associated prokaryotes.</title>
        <authorList>
            <person name="Whitman W."/>
        </authorList>
    </citation>
    <scope>NUCLEOTIDE SEQUENCE [LARGE SCALE GENOMIC DNA]</scope>
    <source>
        <strain evidence="2 3">M8UP14</strain>
    </source>
</reference>
<dbReference type="PANTHER" id="PTHR43739:SF5">
    <property type="entry name" value="EXO-ALPHA-SIALIDASE"/>
    <property type="match status" value="1"/>
</dbReference>
<feature type="region of interest" description="Disordered" evidence="1">
    <location>
        <begin position="442"/>
        <end position="471"/>
    </location>
</feature>
<dbReference type="SUPFAM" id="SSF110296">
    <property type="entry name" value="Oligoxyloglucan reducing end-specific cellobiohydrolase"/>
    <property type="match status" value="2"/>
</dbReference>
<comment type="caution">
    <text evidence="2">The sequence shown here is derived from an EMBL/GenBank/DDBJ whole genome shotgun (WGS) entry which is preliminary data.</text>
</comment>
<dbReference type="EMBL" id="JACHIP010000005">
    <property type="protein sequence ID" value="MBB5059063.1"/>
    <property type="molecule type" value="Genomic_DNA"/>
</dbReference>
<dbReference type="InterPro" id="IPR036278">
    <property type="entry name" value="Sialidase_sf"/>
</dbReference>
<dbReference type="AlphaFoldDB" id="A0A7W7ZFS7"/>
<keyword evidence="3" id="KW-1185">Reference proteome</keyword>
<protein>
    <submittedName>
        <fullName evidence="2">Photosystem II stability/assembly factor-like uncharacterized protein</fullName>
    </submittedName>
</protein>